<dbReference type="Gene3D" id="3.40.50.300">
    <property type="entry name" value="P-loop containing nucleotide triphosphate hydrolases"/>
    <property type="match status" value="1"/>
</dbReference>
<evidence type="ECO:0000313" key="3">
    <source>
        <dbReference type="Proteomes" id="UP000660801"/>
    </source>
</evidence>
<dbReference type="InterPro" id="IPR027417">
    <property type="entry name" value="P-loop_NTPase"/>
</dbReference>
<reference evidence="2" key="1">
    <citation type="journal article" date="2014" name="Int. J. Syst. Evol. Microbiol.">
        <title>Complete genome sequence of Corynebacterium casei LMG S-19264T (=DSM 44701T), isolated from a smear-ripened cheese.</title>
        <authorList>
            <consortium name="US DOE Joint Genome Institute (JGI-PGF)"/>
            <person name="Walter F."/>
            <person name="Albersmeier A."/>
            <person name="Kalinowski J."/>
            <person name="Ruckert C."/>
        </authorList>
    </citation>
    <scope>NUCLEOTIDE SEQUENCE</scope>
    <source>
        <strain evidence="2">CGMCC 1.15533</strain>
    </source>
</reference>
<reference evidence="2" key="2">
    <citation type="submission" date="2020-09" db="EMBL/GenBank/DDBJ databases">
        <authorList>
            <person name="Sun Q."/>
            <person name="Zhou Y."/>
        </authorList>
    </citation>
    <scope>NUCLEOTIDE SEQUENCE</scope>
    <source>
        <strain evidence="2">CGMCC 1.15533</strain>
    </source>
</reference>
<keyword evidence="2" id="KW-0418">Kinase</keyword>
<protein>
    <submittedName>
        <fullName evidence="2">Uridine kinase</fullName>
    </submittedName>
</protein>
<keyword evidence="3" id="KW-1185">Reference proteome</keyword>
<comment type="caution">
    <text evidence="2">The sequence shown here is derived from an EMBL/GenBank/DDBJ whole genome shotgun (WGS) entry which is preliminary data.</text>
</comment>
<keyword evidence="2" id="KW-0808">Transferase</keyword>
<dbReference type="EMBL" id="BMJN01000020">
    <property type="protein sequence ID" value="GGE32812.1"/>
    <property type="molecule type" value="Genomic_DNA"/>
</dbReference>
<sequence length="169" mass="19619">MIGKERANLLETNVYVLDGSVRDLVAPRAFPNQKVTACMSLAHELGSLERDIKALQAGLNILTIGKDWQPSKRLSGKKPILIVEGMSVAFLSPDLFDMRIYLYTDEETSLARRLERDVSRRNRSREFVKAMEKERRNQYRIYYEPYQTQADVLICQSDNQFVIKRNRAF</sequence>
<dbReference type="SUPFAM" id="SSF52540">
    <property type="entry name" value="P-loop containing nucleoside triphosphate hydrolases"/>
    <property type="match status" value="1"/>
</dbReference>
<dbReference type="GO" id="GO:0005524">
    <property type="term" value="F:ATP binding"/>
    <property type="evidence" value="ECO:0007669"/>
    <property type="project" value="InterPro"/>
</dbReference>
<feature type="domain" description="Phosphoribulokinase/uridine kinase" evidence="1">
    <location>
        <begin position="32"/>
        <end position="155"/>
    </location>
</feature>
<dbReference type="Proteomes" id="UP000660801">
    <property type="component" value="Unassembled WGS sequence"/>
</dbReference>
<accession>A0A917A9B4</accession>
<dbReference type="Pfam" id="PF00485">
    <property type="entry name" value="PRK"/>
    <property type="match status" value="1"/>
</dbReference>
<dbReference type="InterPro" id="IPR006083">
    <property type="entry name" value="PRK/URK"/>
</dbReference>
<evidence type="ECO:0000259" key="1">
    <source>
        <dbReference type="Pfam" id="PF00485"/>
    </source>
</evidence>
<gene>
    <name evidence="2" type="ORF">GCM10011510_12680</name>
</gene>
<dbReference type="AlphaFoldDB" id="A0A917A9B4"/>
<dbReference type="GO" id="GO:0016301">
    <property type="term" value="F:kinase activity"/>
    <property type="evidence" value="ECO:0007669"/>
    <property type="project" value="UniProtKB-KW"/>
</dbReference>
<proteinExistence type="predicted"/>
<evidence type="ECO:0000313" key="2">
    <source>
        <dbReference type="EMBL" id="GGE32812.1"/>
    </source>
</evidence>
<organism evidence="2 3">
    <name type="scientific">Streptococcus himalayensis</name>
    <dbReference type="NCBI Taxonomy" id="1888195"/>
    <lineage>
        <taxon>Bacteria</taxon>
        <taxon>Bacillati</taxon>
        <taxon>Bacillota</taxon>
        <taxon>Bacilli</taxon>
        <taxon>Lactobacillales</taxon>
        <taxon>Streptococcaceae</taxon>
        <taxon>Streptococcus</taxon>
    </lineage>
</organism>
<name>A0A917A9B4_9STRE</name>